<gene>
    <name evidence="1" type="ORF">GALL_492380</name>
</gene>
<dbReference type="AlphaFoldDB" id="A0A1J5PNK6"/>
<sequence>MCSCLSWTNCFPIINGASDAQRFRSRCDLANPQAGDSHHAIVAADRYAHRLVAGTYPLVGERGCRCAGGAAHRAAAIGDRFLSVAGDGAEWTDWPFHPGAGAGHAAVHVLGAGSGVGFLFDAVRCTADTECVRSHRRAPAGSGGNLARLALRYLPQRSAAIGQTRIPDRDRTRIRPYRR</sequence>
<evidence type="ECO:0000313" key="1">
    <source>
        <dbReference type="EMBL" id="OIQ69164.1"/>
    </source>
</evidence>
<name>A0A1J5PNK6_9ZZZZ</name>
<protein>
    <submittedName>
        <fullName evidence="1">Uncharacterized protein</fullName>
    </submittedName>
</protein>
<dbReference type="EMBL" id="MLJW01004879">
    <property type="protein sequence ID" value="OIQ69164.1"/>
    <property type="molecule type" value="Genomic_DNA"/>
</dbReference>
<accession>A0A1J5PNK6</accession>
<proteinExistence type="predicted"/>
<organism evidence="1">
    <name type="scientific">mine drainage metagenome</name>
    <dbReference type="NCBI Taxonomy" id="410659"/>
    <lineage>
        <taxon>unclassified sequences</taxon>
        <taxon>metagenomes</taxon>
        <taxon>ecological metagenomes</taxon>
    </lineage>
</organism>
<comment type="caution">
    <text evidence="1">The sequence shown here is derived from an EMBL/GenBank/DDBJ whole genome shotgun (WGS) entry which is preliminary data.</text>
</comment>
<reference evidence="1" key="1">
    <citation type="submission" date="2016-10" db="EMBL/GenBank/DDBJ databases">
        <title>Sequence of Gallionella enrichment culture.</title>
        <authorList>
            <person name="Poehlein A."/>
            <person name="Muehling M."/>
            <person name="Daniel R."/>
        </authorList>
    </citation>
    <scope>NUCLEOTIDE SEQUENCE</scope>
</reference>